<dbReference type="EMBL" id="JACHOQ010000002">
    <property type="protein sequence ID" value="MBB5739554.1"/>
    <property type="molecule type" value="Genomic_DNA"/>
</dbReference>
<keyword evidence="3" id="KW-1185">Reference proteome</keyword>
<gene>
    <name evidence="2" type="ORF">GGQ93_001256</name>
</gene>
<reference evidence="2 3" key="1">
    <citation type="submission" date="2020-08" db="EMBL/GenBank/DDBJ databases">
        <title>Genomic Encyclopedia of Type Strains, Phase IV (KMG-IV): sequencing the most valuable type-strain genomes for metagenomic binning, comparative biology and taxonomic classification.</title>
        <authorList>
            <person name="Goeker M."/>
        </authorList>
    </citation>
    <scope>NUCLEOTIDE SEQUENCE [LARGE SCALE GENOMIC DNA]</scope>
    <source>
        <strain evidence="2 3">DSM 4731</strain>
    </source>
</reference>
<sequence length="85" mass="8879">MTMKFYQIDLEQGGVTRTVRVPSETDVQAADAAAPLMKAGERIVAIRQVVDDGLQKADALPPVSQAESFAEITPGAAAKGPPPTS</sequence>
<evidence type="ECO:0000313" key="2">
    <source>
        <dbReference type="EMBL" id="MBB5739554.1"/>
    </source>
</evidence>
<comment type="caution">
    <text evidence="2">The sequence shown here is derived from an EMBL/GenBank/DDBJ whole genome shotgun (WGS) entry which is preliminary data.</text>
</comment>
<evidence type="ECO:0000256" key="1">
    <source>
        <dbReference type="SAM" id="MobiDB-lite"/>
    </source>
</evidence>
<protein>
    <submittedName>
        <fullName evidence="2">Uncharacterized protein</fullName>
    </submittedName>
</protein>
<dbReference type="AlphaFoldDB" id="A0A7W9C5N7"/>
<evidence type="ECO:0000313" key="3">
    <source>
        <dbReference type="Proteomes" id="UP000527324"/>
    </source>
</evidence>
<dbReference type="Proteomes" id="UP000527324">
    <property type="component" value="Unassembled WGS sequence"/>
</dbReference>
<name>A0A7W9C5N7_9CAUL</name>
<accession>A0A7W9C5N7</accession>
<organism evidence="2 3">
    <name type="scientific">Brevundimonas aurantiaca</name>
    <dbReference type="NCBI Taxonomy" id="74316"/>
    <lineage>
        <taxon>Bacteria</taxon>
        <taxon>Pseudomonadati</taxon>
        <taxon>Pseudomonadota</taxon>
        <taxon>Alphaproteobacteria</taxon>
        <taxon>Caulobacterales</taxon>
        <taxon>Caulobacteraceae</taxon>
        <taxon>Brevundimonas</taxon>
    </lineage>
</organism>
<proteinExistence type="predicted"/>
<feature type="region of interest" description="Disordered" evidence="1">
    <location>
        <begin position="65"/>
        <end position="85"/>
    </location>
</feature>
<dbReference type="RefSeq" id="WP_224764284.1">
    <property type="nucleotide sequence ID" value="NZ_CAJFZW010000004.1"/>
</dbReference>